<evidence type="ECO:0000313" key="6">
    <source>
        <dbReference type="EMBL" id="CAG8594348.1"/>
    </source>
</evidence>
<keyword evidence="7" id="KW-1185">Reference proteome</keyword>
<sequence length="98" mass="10266">MGIKTVAIYSDADARSLHVEMADEAGPPPTNQSYLNIPNILQAIKSTGAQAVHPGPGESAMADLGDKIRSKIIAKQSGVNTIPGFDGVIRDSDHALEI</sequence>
<dbReference type="PROSITE" id="PS50979">
    <property type="entry name" value="BC"/>
    <property type="match status" value="1"/>
</dbReference>
<dbReference type="EMBL" id="CAJVPZ010008101">
    <property type="protein sequence ID" value="CAG8594348.1"/>
    <property type="molecule type" value="Genomic_DNA"/>
</dbReference>
<organism evidence="6 7">
    <name type="scientific">Racocetra fulgida</name>
    <dbReference type="NCBI Taxonomy" id="60492"/>
    <lineage>
        <taxon>Eukaryota</taxon>
        <taxon>Fungi</taxon>
        <taxon>Fungi incertae sedis</taxon>
        <taxon>Mucoromycota</taxon>
        <taxon>Glomeromycotina</taxon>
        <taxon>Glomeromycetes</taxon>
        <taxon>Diversisporales</taxon>
        <taxon>Gigasporaceae</taxon>
        <taxon>Racocetra</taxon>
    </lineage>
</organism>
<reference evidence="6" key="1">
    <citation type="submission" date="2021-06" db="EMBL/GenBank/DDBJ databases">
        <authorList>
            <person name="Kallberg Y."/>
            <person name="Tangrot J."/>
            <person name="Rosling A."/>
        </authorList>
    </citation>
    <scope>NUCLEOTIDE SEQUENCE</scope>
    <source>
        <strain evidence="6">IN212</strain>
    </source>
</reference>
<evidence type="ECO:0000313" key="7">
    <source>
        <dbReference type="Proteomes" id="UP000789396"/>
    </source>
</evidence>
<dbReference type="GO" id="GO:0004658">
    <property type="term" value="F:propionyl-CoA carboxylase activity"/>
    <property type="evidence" value="ECO:0007669"/>
    <property type="project" value="TreeGrafter"/>
</dbReference>
<dbReference type="GO" id="GO:0005739">
    <property type="term" value="C:mitochondrion"/>
    <property type="evidence" value="ECO:0007669"/>
    <property type="project" value="TreeGrafter"/>
</dbReference>
<dbReference type="OrthoDB" id="196847at2759"/>
<protein>
    <submittedName>
        <fullName evidence="6">15240_t:CDS:1</fullName>
    </submittedName>
</protein>
<name>A0A9N9GDF8_9GLOM</name>
<keyword evidence="2" id="KW-0547">Nucleotide-binding</keyword>
<gene>
    <name evidence="6" type="ORF">RFULGI_LOCUS6356</name>
</gene>
<dbReference type="Pfam" id="PF00289">
    <property type="entry name" value="Biotin_carb_N"/>
    <property type="match status" value="1"/>
</dbReference>
<comment type="caution">
    <text evidence="6">The sequence shown here is derived from an EMBL/GenBank/DDBJ whole genome shotgun (WGS) entry which is preliminary data.</text>
</comment>
<evidence type="ECO:0000256" key="1">
    <source>
        <dbReference type="ARBA" id="ARBA00022598"/>
    </source>
</evidence>
<evidence type="ECO:0000256" key="4">
    <source>
        <dbReference type="ARBA" id="ARBA00023267"/>
    </source>
</evidence>
<evidence type="ECO:0000259" key="5">
    <source>
        <dbReference type="PROSITE" id="PS50979"/>
    </source>
</evidence>
<dbReference type="PANTHER" id="PTHR18866">
    <property type="entry name" value="CARBOXYLASE:PYRUVATE/ACETYL-COA/PROPIONYL-COA CARBOXYLASE"/>
    <property type="match status" value="1"/>
</dbReference>
<evidence type="ECO:0000256" key="3">
    <source>
        <dbReference type="ARBA" id="ARBA00022840"/>
    </source>
</evidence>
<dbReference type="InterPro" id="IPR050856">
    <property type="entry name" value="Biotin_carboxylase_complex"/>
</dbReference>
<feature type="domain" description="Biotin carboxylation" evidence="5">
    <location>
        <begin position="1"/>
        <end position="98"/>
    </location>
</feature>
<dbReference type="SUPFAM" id="SSF52440">
    <property type="entry name" value="PreATP-grasp domain"/>
    <property type="match status" value="1"/>
</dbReference>
<dbReference type="Proteomes" id="UP000789396">
    <property type="component" value="Unassembled WGS sequence"/>
</dbReference>
<accession>A0A9N9GDF8</accession>
<dbReference type="PANTHER" id="PTHR18866:SF33">
    <property type="entry name" value="METHYLCROTONOYL-COA CARBOXYLASE SUBUNIT ALPHA, MITOCHONDRIAL-RELATED"/>
    <property type="match status" value="1"/>
</dbReference>
<dbReference type="AlphaFoldDB" id="A0A9N9GDF8"/>
<feature type="non-terminal residue" evidence="6">
    <location>
        <position position="98"/>
    </location>
</feature>
<keyword evidence="1" id="KW-0436">Ligase</keyword>
<proteinExistence type="predicted"/>
<dbReference type="InterPro" id="IPR016185">
    <property type="entry name" value="PreATP-grasp_dom_sf"/>
</dbReference>
<dbReference type="GO" id="GO:0005524">
    <property type="term" value="F:ATP binding"/>
    <property type="evidence" value="ECO:0007669"/>
    <property type="project" value="UniProtKB-KW"/>
</dbReference>
<dbReference type="InterPro" id="IPR011764">
    <property type="entry name" value="Biotin_carboxylation_dom"/>
</dbReference>
<dbReference type="Gene3D" id="3.30.470.20">
    <property type="entry name" value="ATP-grasp fold, B domain"/>
    <property type="match status" value="1"/>
</dbReference>
<evidence type="ECO:0000256" key="2">
    <source>
        <dbReference type="ARBA" id="ARBA00022741"/>
    </source>
</evidence>
<keyword evidence="4" id="KW-0092">Biotin</keyword>
<dbReference type="InterPro" id="IPR005481">
    <property type="entry name" value="BC-like_N"/>
</dbReference>
<keyword evidence="3" id="KW-0067">ATP-binding</keyword>